<dbReference type="Pfam" id="PF10590">
    <property type="entry name" value="PNP_phzG_C"/>
    <property type="match status" value="1"/>
</dbReference>
<evidence type="ECO:0000313" key="9">
    <source>
        <dbReference type="EMBL" id="MCS3918355.1"/>
    </source>
</evidence>
<dbReference type="HAMAP" id="MF_01629">
    <property type="entry name" value="PdxH"/>
    <property type="match status" value="1"/>
</dbReference>
<feature type="domain" description="Pyridoxine 5'-phosphate oxidase dimerisation C-terminal" evidence="8">
    <location>
        <begin position="175"/>
        <end position="216"/>
    </location>
</feature>
<dbReference type="GO" id="GO:0004733">
    <property type="term" value="F:pyridoxamine phosphate oxidase activity"/>
    <property type="evidence" value="ECO:0007669"/>
    <property type="project" value="UniProtKB-EC"/>
</dbReference>
<keyword evidence="5 9" id="KW-0560">Oxidoreductase</keyword>
<dbReference type="InterPro" id="IPR012349">
    <property type="entry name" value="Split_barrel_FMN-bd"/>
</dbReference>
<keyword evidence="3" id="KW-0285">Flavoprotein</keyword>
<dbReference type="EMBL" id="JANUCP010000001">
    <property type="protein sequence ID" value="MCS3918355.1"/>
    <property type="molecule type" value="Genomic_DNA"/>
</dbReference>
<name>A0ABT2EN57_9BACT</name>
<dbReference type="PANTHER" id="PTHR10851">
    <property type="entry name" value="PYRIDOXINE-5-PHOSPHATE OXIDASE"/>
    <property type="match status" value="1"/>
</dbReference>
<accession>A0ABT2EN57</accession>
<dbReference type="Proteomes" id="UP001204798">
    <property type="component" value="Unassembled WGS sequence"/>
</dbReference>
<protein>
    <recommendedName>
        <fullName evidence="6">Pyridoxamine 5'-phosphate oxidase</fullName>
        <ecNumber evidence="6">1.4.3.5</ecNumber>
    </recommendedName>
</protein>
<dbReference type="SUPFAM" id="SSF50475">
    <property type="entry name" value="FMN-binding split barrel"/>
    <property type="match status" value="1"/>
</dbReference>
<dbReference type="Pfam" id="PF01243">
    <property type="entry name" value="PNPOx_N"/>
    <property type="match status" value="1"/>
</dbReference>
<dbReference type="PANTHER" id="PTHR10851:SF0">
    <property type="entry name" value="PYRIDOXINE-5'-PHOSPHATE OXIDASE"/>
    <property type="match status" value="1"/>
</dbReference>
<organism evidence="9 10">
    <name type="scientific">Candidatus Fervidibacter sacchari</name>
    <dbReference type="NCBI Taxonomy" id="1448929"/>
    <lineage>
        <taxon>Bacteria</taxon>
        <taxon>Candidatus Fervidibacterota</taxon>
        <taxon>Candidatus Fervidibacter</taxon>
    </lineage>
</organism>
<comment type="cofactor">
    <cofactor evidence="1">
        <name>FMN</name>
        <dbReference type="ChEBI" id="CHEBI:58210"/>
    </cofactor>
</comment>
<dbReference type="PIRSF" id="PIRSF000190">
    <property type="entry name" value="Pyd_amn-ph_oxd"/>
    <property type="match status" value="1"/>
</dbReference>
<feature type="domain" description="Pyridoxamine 5'-phosphate oxidase N-terminal" evidence="7">
    <location>
        <begin position="36"/>
        <end position="162"/>
    </location>
</feature>
<evidence type="ECO:0000259" key="8">
    <source>
        <dbReference type="Pfam" id="PF10590"/>
    </source>
</evidence>
<evidence type="ECO:0000256" key="1">
    <source>
        <dbReference type="ARBA" id="ARBA00001917"/>
    </source>
</evidence>
<dbReference type="InterPro" id="IPR019576">
    <property type="entry name" value="Pyridoxamine_oxidase_dimer_C"/>
</dbReference>
<evidence type="ECO:0000259" key="7">
    <source>
        <dbReference type="Pfam" id="PF01243"/>
    </source>
</evidence>
<keyword evidence="10" id="KW-1185">Reference proteome</keyword>
<comment type="caution">
    <text evidence="9">The sequence shown here is derived from an EMBL/GenBank/DDBJ whole genome shotgun (WGS) entry which is preliminary data.</text>
</comment>
<dbReference type="NCBIfam" id="TIGR00558">
    <property type="entry name" value="pdxH"/>
    <property type="match status" value="1"/>
</dbReference>
<evidence type="ECO:0000313" key="10">
    <source>
        <dbReference type="Proteomes" id="UP001204798"/>
    </source>
</evidence>
<evidence type="ECO:0000256" key="5">
    <source>
        <dbReference type="ARBA" id="ARBA00023002"/>
    </source>
</evidence>
<dbReference type="NCBIfam" id="NF004231">
    <property type="entry name" value="PRK05679.1"/>
    <property type="match status" value="1"/>
</dbReference>
<evidence type="ECO:0000256" key="6">
    <source>
        <dbReference type="NCBIfam" id="TIGR00558"/>
    </source>
</evidence>
<proteinExistence type="inferred from homology"/>
<evidence type="ECO:0000256" key="2">
    <source>
        <dbReference type="ARBA" id="ARBA00007301"/>
    </source>
</evidence>
<dbReference type="InterPro" id="IPR000659">
    <property type="entry name" value="Pyridox_Oxase"/>
</dbReference>
<dbReference type="Gene3D" id="2.30.110.10">
    <property type="entry name" value="Electron Transport, Fmn-binding Protein, Chain A"/>
    <property type="match status" value="1"/>
</dbReference>
<reference evidence="9 10" key="1">
    <citation type="submission" date="2022-08" db="EMBL/GenBank/DDBJ databases">
        <title>Bacterial and archaeal communities from various locations to study Microbial Dark Matter (Phase II).</title>
        <authorList>
            <person name="Stepanauskas R."/>
        </authorList>
    </citation>
    <scope>NUCLEOTIDE SEQUENCE [LARGE SCALE GENOMIC DNA]</scope>
    <source>
        <strain evidence="9 10">PD1</strain>
    </source>
</reference>
<comment type="similarity">
    <text evidence="2">Belongs to the pyridoxamine 5'-phosphate oxidase family.</text>
</comment>
<sequence>MDIREQLWRLRRDYGQRALDEREVPSDPFELLRAWLKEALEAGLLEPNAVALATVSPDGQPSVRAVLLRDMNERGFVFFTNYESRKAKELQHNPRAAMLFLWVPLERQVRVEGVVERVSEEESDAYFRTRPRGYQLAAWASPQSEPIPDRAFLERRFREMEERFAGQEVPRPPFWGGFRLMPERIEFWQGRRNRLHDRLLYIRQPDGSWRLQRLAP</sequence>
<dbReference type="EC" id="1.4.3.5" evidence="6"/>
<evidence type="ECO:0000256" key="3">
    <source>
        <dbReference type="ARBA" id="ARBA00022630"/>
    </source>
</evidence>
<dbReference type="InterPro" id="IPR011576">
    <property type="entry name" value="Pyridox_Oxase_N"/>
</dbReference>
<dbReference type="PROSITE" id="PS01064">
    <property type="entry name" value="PYRIDOX_OXIDASE"/>
    <property type="match status" value="1"/>
</dbReference>
<gene>
    <name evidence="9" type="ORF">M2350_000752</name>
</gene>
<dbReference type="InterPro" id="IPR019740">
    <property type="entry name" value="Pyridox_Oxase_CS"/>
</dbReference>
<evidence type="ECO:0000256" key="4">
    <source>
        <dbReference type="ARBA" id="ARBA00022643"/>
    </source>
</evidence>
<keyword evidence="4" id="KW-0288">FMN</keyword>